<dbReference type="GO" id="GO:0046306">
    <property type="term" value="P:alkanesulfonate catabolic process"/>
    <property type="evidence" value="ECO:0007669"/>
    <property type="project" value="TreeGrafter"/>
</dbReference>
<dbReference type="Pfam" id="PF00296">
    <property type="entry name" value="Bac_luciferase"/>
    <property type="match status" value="1"/>
</dbReference>
<dbReference type="PANTHER" id="PTHR42847:SF4">
    <property type="entry name" value="ALKANESULFONATE MONOOXYGENASE-RELATED"/>
    <property type="match status" value="1"/>
</dbReference>
<evidence type="ECO:0000259" key="5">
    <source>
        <dbReference type="Pfam" id="PF00296"/>
    </source>
</evidence>
<proteinExistence type="predicted"/>
<dbReference type="AlphaFoldDB" id="A0A328VFM6"/>
<dbReference type="EMBL" id="MCIF01000002">
    <property type="protein sequence ID" value="RAQ94862.1"/>
    <property type="molecule type" value="Genomic_DNA"/>
</dbReference>
<name>A0A328VFM6_9CHLR</name>
<evidence type="ECO:0000313" key="6">
    <source>
        <dbReference type="EMBL" id="RAQ94862.1"/>
    </source>
</evidence>
<evidence type="ECO:0000256" key="1">
    <source>
        <dbReference type="ARBA" id="ARBA00022630"/>
    </source>
</evidence>
<gene>
    <name evidence="6" type="ORF">A4R35_04890</name>
</gene>
<dbReference type="InterPro" id="IPR050172">
    <property type="entry name" value="SsuD_RutA_monooxygenase"/>
</dbReference>
<dbReference type="InterPro" id="IPR011251">
    <property type="entry name" value="Luciferase-like_dom"/>
</dbReference>
<dbReference type="Proteomes" id="UP000248706">
    <property type="component" value="Unassembled WGS sequence"/>
</dbReference>
<accession>A0A328VFM6</accession>
<evidence type="ECO:0000256" key="4">
    <source>
        <dbReference type="ARBA" id="ARBA00023033"/>
    </source>
</evidence>
<organism evidence="6 7">
    <name type="scientific">Thermogemmatispora tikiterensis</name>
    <dbReference type="NCBI Taxonomy" id="1825093"/>
    <lineage>
        <taxon>Bacteria</taxon>
        <taxon>Bacillati</taxon>
        <taxon>Chloroflexota</taxon>
        <taxon>Ktedonobacteria</taxon>
        <taxon>Thermogemmatisporales</taxon>
        <taxon>Thermogemmatisporaceae</taxon>
        <taxon>Thermogemmatispora</taxon>
    </lineage>
</organism>
<dbReference type="InterPro" id="IPR036661">
    <property type="entry name" value="Luciferase-like_sf"/>
</dbReference>
<keyword evidence="2" id="KW-0288">FMN</keyword>
<dbReference type="RefSeq" id="WP_112427107.1">
    <property type="nucleotide sequence ID" value="NZ_MCIF01000002.1"/>
</dbReference>
<dbReference type="Gene3D" id="3.20.20.30">
    <property type="entry name" value="Luciferase-like domain"/>
    <property type="match status" value="1"/>
</dbReference>
<comment type="caution">
    <text evidence="6">The sequence shown here is derived from an EMBL/GenBank/DDBJ whole genome shotgun (WGS) entry which is preliminary data.</text>
</comment>
<keyword evidence="1" id="KW-0285">Flavoprotein</keyword>
<evidence type="ECO:0000313" key="7">
    <source>
        <dbReference type="Proteomes" id="UP000248706"/>
    </source>
</evidence>
<dbReference type="PANTHER" id="PTHR42847">
    <property type="entry name" value="ALKANESULFONATE MONOOXYGENASE"/>
    <property type="match status" value="1"/>
</dbReference>
<dbReference type="GO" id="GO:0008726">
    <property type="term" value="F:alkanesulfonate monooxygenase activity"/>
    <property type="evidence" value="ECO:0007669"/>
    <property type="project" value="TreeGrafter"/>
</dbReference>
<dbReference type="OrthoDB" id="151009at2"/>
<evidence type="ECO:0000256" key="3">
    <source>
        <dbReference type="ARBA" id="ARBA00023002"/>
    </source>
</evidence>
<sequence>MHYGLALPLSGINGSIEHLVDYACAAEAAGWDGVFLEDYLVYWEGAQVTFDPWLALTAIAMRTSRIRLGITVVPLPVRQPWKVAREAVTLDHLSQGRLILGFGLGDLQDSYFGESSDLKQRGAMLDEGLAVLTGLLSGQPFSYQGTYYQVKPLTFQPAPRQQPRIPIWIGGFWPRRAPARRAARWDGFCPAKLAGDGEDGLLTPGDVAAIRRFLLAERGSLEGFDLVAGGSSPQNPVEARSQVLQFAEAGATWWVEFISPSAKEAAGTLHRIQQGPPR</sequence>
<reference evidence="6 7" key="1">
    <citation type="submission" date="2016-08" db="EMBL/GenBank/DDBJ databases">
        <title>Analysis of Carbohydrate Active Enzymes in Thermogemmatispora T81 Reveals Carbohydrate Degradation Ability.</title>
        <authorList>
            <person name="Tomazini A."/>
            <person name="Lal S."/>
            <person name="Stott M."/>
            <person name="Henrissat B."/>
            <person name="Polikarpov I."/>
            <person name="Sparling R."/>
            <person name="Levin D.B."/>
        </authorList>
    </citation>
    <scope>NUCLEOTIDE SEQUENCE [LARGE SCALE GENOMIC DNA]</scope>
    <source>
        <strain evidence="6 7">T81</strain>
    </source>
</reference>
<dbReference type="SUPFAM" id="SSF51679">
    <property type="entry name" value="Bacterial luciferase-like"/>
    <property type="match status" value="1"/>
</dbReference>
<feature type="domain" description="Luciferase-like" evidence="5">
    <location>
        <begin position="15"/>
        <end position="189"/>
    </location>
</feature>
<evidence type="ECO:0000256" key="2">
    <source>
        <dbReference type="ARBA" id="ARBA00022643"/>
    </source>
</evidence>
<keyword evidence="3" id="KW-0560">Oxidoreductase</keyword>
<keyword evidence="7" id="KW-1185">Reference proteome</keyword>
<keyword evidence="4" id="KW-0503">Monooxygenase</keyword>
<protein>
    <recommendedName>
        <fullName evidence="5">Luciferase-like domain-containing protein</fullName>
    </recommendedName>
</protein>